<protein>
    <submittedName>
        <fullName evidence="1">Uncharacterized protein</fullName>
    </submittedName>
</protein>
<accession>A0AAN8EJE8</accession>
<dbReference type="Proteomes" id="UP001316803">
    <property type="component" value="Unassembled WGS sequence"/>
</dbReference>
<dbReference type="Pfam" id="PF16815">
    <property type="entry name" value="HRI1"/>
    <property type="match status" value="1"/>
</dbReference>
<dbReference type="Gene3D" id="2.40.128.320">
    <property type="entry name" value="Protein HRI1, N-terminal domain"/>
    <property type="match status" value="1"/>
</dbReference>
<keyword evidence="2" id="KW-1185">Reference proteome</keyword>
<name>A0AAN8EJE8_9EURO</name>
<dbReference type="InterPro" id="IPR031818">
    <property type="entry name" value="Hri1"/>
</dbReference>
<dbReference type="AlphaFoldDB" id="A0AAN8EJE8"/>
<evidence type="ECO:0000313" key="2">
    <source>
        <dbReference type="Proteomes" id="UP001316803"/>
    </source>
</evidence>
<organism evidence="1 2">
    <name type="scientific">Knufia fluminis</name>
    <dbReference type="NCBI Taxonomy" id="191047"/>
    <lineage>
        <taxon>Eukaryota</taxon>
        <taxon>Fungi</taxon>
        <taxon>Dikarya</taxon>
        <taxon>Ascomycota</taxon>
        <taxon>Pezizomycotina</taxon>
        <taxon>Eurotiomycetes</taxon>
        <taxon>Chaetothyriomycetidae</taxon>
        <taxon>Chaetothyriales</taxon>
        <taxon>Trichomeriaceae</taxon>
        <taxon>Knufia</taxon>
    </lineage>
</organism>
<sequence length="295" mass="32577">MQMYGMSGEQLGVIGQEQNTSPEKLPAWKQDFLAKPSASVRRGIAWGYNPPYEDTDTLVLTAPSGEFVDIRFPKDATSSQETLGHQSFWAFSGEAITTFYDAGPQQHAVDMPYTAHCKFLHNIDSRGGESIARGDAGDMFLLMNGDCVEMGKMLNPMSGQIELYKEMWCSAEELSDHDGEDDSTTCVVAHVSGPTGIEGTMIRLGGRVQGITARHDQKGTQIVEVERWIRGGSHQVKPKQHDREDVSAGPWCRDNRSSGFLPAGWLSMPGRQIGDRLERDGLVWQVTEVHRSGSE</sequence>
<reference evidence="1 2" key="1">
    <citation type="submission" date="2022-12" db="EMBL/GenBank/DDBJ databases">
        <title>Genomic features and morphological characterization of a novel Knufia sp. strain isolated from spacecraft assembly facility.</title>
        <authorList>
            <person name="Teixeira M."/>
            <person name="Chander A.M."/>
            <person name="Stajich J.E."/>
            <person name="Venkateswaran K."/>
        </authorList>
    </citation>
    <scope>NUCLEOTIDE SEQUENCE [LARGE SCALE GENOMIC DNA]</scope>
    <source>
        <strain evidence="1 2">FJI-L2-BK-P2</strain>
    </source>
</reference>
<proteinExistence type="predicted"/>
<comment type="caution">
    <text evidence="1">The sequence shown here is derived from an EMBL/GenBank/DDBJ whole genome shotgun (WGS) entry which is preliminary data.</text>
</comment>
<dbReference type="EMBL" id="JAKLMC020000003">
    <property type="protein sequence ID" value="KAK5957254.1"/>
    <property type="molecule type" value="Genomic_DNA"/>
</dbReference>
<dbReference type="InterPro" id="IPR043047">
    <property type="entry name" value="Hri1_N_sf"/>
</dbReference>
<evidence type="ECO:0000313" key="1">
    <source>
        <dbReference type="EMBL" id="KAK5957254.1"/>
    </source>
</evidence>
<gene>
    <name evidence="1" type="ORF">OHC33_001626</name>
</gene>